<dbReference type="InterPro" id="IPR011335">
    <property type="entry name" value="Restrct_endonuc-II-like"/>
</dbReference>
<reference evidence="1 2" key="1">
    <citation type="submission" date="2019-02" db="EMBL/GenBank/DDBJ databases">
        <title>Deep-cultivation of Planctomycetes and their phenomic and genomic characterization uncovers novel biology.</title>
        <authorList>
            <person name="Wiegand S."/>
            <person name="Jogler M."/>
            <person name="Boedeker C."/>
            <person name="Pinto D."/>
            <person name="Vollmers J."/>
            <person name="Rivas-Marin E."/>
            <person name="Kohn T."/>
            <person name="Peeters S.H."/>
            <person name="Heuer A."/>
            <person name="Rast P."/>
            <person name="Oberbeckmann S."/>
            <person name="Bunk B."/>
            <person name="Jeske O."/>
            <person name="Meyerdierks A."/>
            <person name="Storesund J.E."/>
            <person name="Kallscheuer N."/>
            <person name="Luecker S."/>
            <person name="Lage O.M."/>
            <person name="Pohl T."/>
            <person name="Merkel B.J."/>
            <person name="Hornburger P."/>
            <person name="Mueller R.-W."/>
            <person name="Bruemmer F."/>
            <person name="Labrenz M."/>
            <person name="Spormann A.M."/>
            <person name="Op den Camp H."/>
            <person name="Overmann J."/>
            <person name="Amann R."/>
            <person name="Jetten M.S.M."/>
            <person name="Mascher T."/>
            <person name="Medema M.H."/>
            <person name="Devos D.P."/>
            <person name="Kaster A.-K."/>
            <person name="Ovreas L."/>
            <person name="Rohde M."/>
            <person name="Galperin M.Y."/>
            <person name="Jogler C."/>
        </authorList>
    </citation>
    <scope>NUCLEOTIDE SEQUENCE [LARGE SCALE GENOMIC DNA]</scope>
    <source>
        <strain evidence="1 2">Pan44</strain>
    </source>
</reference>
<proteinExistence type="predicted"/>
<organism evidence="1 2">
    <name type="scientific">Caulifigura coniformis</name>
    <dbReference type="NCBI Taxonomy" id="2527983"/>
    <lineage>
        <taxon>Bacteria</taxon>
        <taxon>Pseudomonadati</taxon>
        <taxon>Planctomycetota</taxon>
        <taxon>Planctomycetia</taxon>
        <taxon>Planctomycetales</taxon>
        <taxon>Planctomycetaceae</taxon>
        <taxon>Caulifigura</taxon>
    </lineage>
</organism>
<evidence type="ECO:0000313" key="2">
    <source>
        <dbReference type="Proteomes" id="UP000315700"/>
    </source>
</evidence>
<dbReference type="KEGG" id="ccos:Pan44_47160"/>
<dbReference type="RefSeq" id="WP_145034105.1">
    <property type="nucleotide sequence ID" value="NZ_CP036271.1"/>
</dbReference>
<evidence type="ECO:0008006" key="3">
    <source>
        <dbReference type="Google" id="ProtNLM"/>
    </source>
</evidence>
<dbReference type="EMBL" id="CP036271">
    <property type="protein sequence ID" value="QDT56659.1"/>
    <property type="molecule type" value="Genomic_DNA"/>
</dbReference>
<dbReference type="Proteomes" id="UP000315700">
    <property type="component" value="Chromosome"/>
</dbReference>
<name>A0A517SKK1_9PLAN</name>
<protein>
    <recommendedName>
        <fullName evidence="3">Protein NO VEIN C-terminal domain-containing protein</fullName>
    </recommendedName>
</protein>
<gene>
    <name evidence="1" type="ORF">Pan44_47160</name>
</gene>
<keyword evidence="2" id="KW-1185">Reference proteome</keyword>
<evidence type="ECO:0000313" key="1">
    <source>
        <dbReference type="EMBL" id="QDT56659.1"/>
    </source>
</evidence>
<dbReference type="InParanoid" id="A0A517SKK1"/>
<accession>A0A517SKK1</accession>
<dbReference type="OrthoDB" id="7060296at2"/>
<dbReference type="AlphaFoldDB" id="A0A517SKK1"/>
<dbReference type="SUPFAM" id="SSF52980">
    <property type="entry name" value="Restriction endonuclease-like"/>
    <property type="match status" value="1"/>
</dbReference>
<sequence>MPKILPIAPHLLHLAGEYRVCSELQKRGIFATVTFGTHKGVDIFAIDESLSVALRIEVKTSQRPKFVTGISQKKERGNTDWPDFWVLARICQTGPNEFDERFFVLSHAEIADAQSKRNADYSDRVFAKKGTRPDPRDGVDNVKLDDVLPHENCWNKIADEMAKRAKC</sequence>